<keyword evidence="1" id="KW-0812">Transmembrane</keyword>
<feature type="transmembrane region" description="Helical" evidence="1">
    <location>
        <begin position="403"/>
        <end position="420"/>
    </location>
</feature>
<organism evidence="3 4">
    <name type="scientific">Kineococcus glutinatus</name>
    <dbReference type="NCBI Taxonomy" id="1070872"/>
    <lineage>
        <taxon>Bacteria</taxon>
        <taxon>Bacillati</taxon>
        <taxon>Actinomycetota</taxon>
        <taxon>Actinomycetes</taxon>
        <taxon>Kineosporiales</taxon>
        <taxon>Kineosporiaceae</taxon>
        <taxon>Kineococcus</taxon>
    </lineage>
</organism>
<evidence type="ECO:0000256" key="1">
    <source>
        <dbReference type="SAM" id="Phobius"/>
    </source>
</evidence>
<keyword evidence="2" id="KW-0732">Signal</keyword>
<keyword evidence="1" id="KW-1133">Transmembrane helix</keyword>
<feature type="transmembrane region" description="Helical" evidence="1">
    <location>
        <begin position="303"/>
        <end position="322"/>
    </location>
</feature>
<feature type="chain" id="PRO_5045866989" description="HupE/UreJ protein" evidence="2">
    <location>
        <begin position="28"/>
        <end position="440"/>
    </location>
</feature>
<feature type="signal peptide" evidence="2">
    <location>
        <begin position="1"/>
        <end position="27"/>
    </location>
</feature>
<dbReference type="Proteomes" id="UP001501195">
    <property type="component" value="Unassembled WGS sequence"/>
</dbReference>
<feature type="transmembrane region" description="Helical" evidence="1">
    <location>
        <begin position="278"/>
        <end position="296"/>
    </location>
</feature>
<feature type="transmembrane region" description="Helical" evidence="1">
    <location>
        <begin position="342"/>
        <end position="359"/>
    </location>
</feature>
<feature type="transmembrane region" description="Helical" evidence="1">
    <location>
        <begin position="216"/>
        <end position="235"/>
    </location>
</feature>
<feature type="transmembrane region" description="Helical" evidence="1">
    <location>
        <begin position="247"/>
        <end position="266"/>
    </location>
</feature>
<sequence length="440" mass="45832">MHRSLRALLAALVAGAAVLLTAAPASAHVVPSTVIELDVHSDDITAALTLPTADLVLASGIDVPAAGAVPATTAEEISTYVEEHFRVDSAAGAWTVDVADVATTTTQQWGTAPFPAVTATATLTPADTADLRSFTLDYDAIVHQVVTADTYVVLRSDWAAGNVETASSLGAIALDTVSGTIPPLVVDLDDGSPWRGFTGMLRLGVSHIAEGTDHQLFLLTLLLPAPLLAAAGRWREVARTGRAVRRITTITIAFTVGHSLTLALGTLGLPVPQQPVEALIAVSILIAAAHAVRPLFPGREPLVAGFFGLIHGMAFSMTLSALDLSGTQLVLSLLGFNLGIEIMQLVVVLLVLPPLVVLARTAAYRPLRVAAAVLTAVAAVGWLLDRVGLTTPLGAAADSLGHASPWIAAALWIAAVVVLVRSRLRVDRDRPAPREPQLTR</sequence>
<dbReference type="InterPro" id="IPR032809">
    <property type="entry name" value="Put_HupE_UreJ"/>
</dbReference>
<dbReference type="EMBL" id="BAABIL010000280">
    <property type="protein sequence ID" value="GAA4979356.1"/>
    <property type="molecule type" value="Genomic_DNA"/>
</dbReference>
<feature type="transmembrane region" description="Helical" evidence="1">
    <location>
        <begin position="366"/>
        <end position="383"/>
    </location>
</feature>
<keyword evidence="1" id="KW-0472">Membrane</keyword>
<name>A0ABP9HV49_9ACTN</name>
<proteinExistence type="predicted"/>
<evidence type="ECO:0008006" key="5">
    <source>
        <dbReference type="Google" id="ProtNLM"/>
    </source>
</evidence>
<dbReference type="Pfam" id="PF13795">
    <property type="entry name" value="HupE_UreJ_2"/>
    <property type="match status" value="1"/>
</dbReference>
<evidence type="ECO:0000313" key="3">
    <source>
        <dbReference type="EMBL" id="GAA4979356.1"/>
    </source>
</evidence>
<dbReference type="RefSeq" id="WP_345712333.1">
    <property type="nucleotide sequence ID" value="NZ_BAABIL010000280.1"/>
</dbReference>
<evidence type="ECO:0000256" key="2">
    <source>
        <dbReference type="SAM" id="SignalP"/>
    </source>
</evidence>
<comment type="caution">
    <text evidence="3">The sequence shown here is derived from an EMBL/GenBank/DDBJ whole genome shotgun (WGS) entry which is preliminary data.</text>
</comment>
<reference evidence="4" key="1">
    <citation type="journal article" date="2019" name="Int. J. Syst. Evol. Microbiol.">
        <title>The Global Catalogue of Microorganisms (GCM) 10K type strain sequencing project: providing services to taxonomists for standard genome sequencing and annotation.</title>
        <authorList>
            <consortium name="The Broad Institute Genomics Platform"/>
            <consortium name="The Broad Institute Genome Sequencing Center for Infectious Disease"/>
            <person name="Wu L."/>
            <person name="Ma J."/>
        </authorList>
    </citation>
    <scope>NUCLEOTIDE SEQUENCE [LARGE SCALE GENOMIC DNA]</scope>
    <source>
        <strain evidence="4">JCM 18126</strain>
    </source>
</reference>
<evidence type="ECO:0000313" key="4">
    <source>
        <dbReference type="Proteomes" id="UP001501195"/>
    </source>
</evidence>
<protein>
    <recommendedName>
        <fullName evidence="5">HupE/UreJ protein</fullName>
    </recommendedName>
</protein>
<accession>A0ABP9HV49</accession>
<gene>
    <name evidence="3" type="ORF">GCM10023225_19690</name>
</gene>
<keyword evidence="4" id="KW-1185">Reference proteome</keyword>